<dbReference type="EMBL" id="JACEIK010001289">
    <property type="protein sequence ID" value="MCD7467978.1"/>
    <property type="molecule type" value="Genomic_DNA"/>
</dbReference>
<comment type="caution">
    <text evidence="1">The sequence shown here is derived from an EMBL/GenBank/DDBJ whole genome shotgun (WGS) entry which is preliminary data.</text>
</comment>
<protein>
    <submittedName>
        <fullName evidence="1">Uncharacterized protein</fullName>
    </submittedName>
</protein>
<keyword evidence="2" id="KW-1185">Reference proteome</keyword>
<reference evidence="1 2" key="1">
    <citation type="journal article" date="2021" name="BMC Genomics">
        <title>Datura genome reveals duplications of psychoactive alkaloid biosynthetic genes and high mutation rate following tissue culture.</title>
        <authorList>
            <person name="Rajewski A."/>
            <person name="Carter-House D."/>
            <person name="Stajich J."/>
            <person name="Litt A."/>
        </authorList>
    </citation>
    <scope>NUCLEOTIDE SEQUENCE [LARGE SCALE GENOMIC DNA]</scope>
    <source>
        <strain evidence="1">AR-01</strain>
    </source>
</reference>
<organism evidence="1 2">
    <name type="scientific">Datura stramonium</name>
    <name type="common">Jimsonweed</name>
    <name type="synonym">Common thornapple</name>
    <dbReference type="NCBI Taxonomy" id="4076"/>
    <lineage>
        <taxon>Eukaryota</taxon>
        <taxon>Viridiplantae</taxon>
        <taxon>Streptophyta</taxon>
        <taxon>Embryophyta</taxon>
        <taxon>Tracheophyta</taxon>
        <taxon>Spermatophyta</taxon>
        <taxon>Magnoliopsida</taxon>
        <taxon>eudicotyledons</taxon>
        <taxon>Gunneridae</taxon>
        <taxon>Pentapetalae</taxon>
        <taxon>asterids</taxon>
        <taxon>lamiids</taxon>
        <taxon>Solanales</taxon>
        <taxon>Solanaceae</taxon>
        <taxon>Solanoideae</taxon>
        <taxon>Datureae</taxon>
        <taxon>Datura</taxon>
    </lineage>
</organism>
<proteinExistence type="predicted"/>
<name>A0ABS8TA10_DATST</name>
<dbReference type="Proteomes" id="UP000823775">
    <property type="component" value="Unassembled WGS sequence"/>
</dbReference>
<feature type="non-terminal residue" evidence="1">
    <location>
        <position position="57"/>
    </location>
</feature>
<evidence type="ECO:0000313" key="1">
    <source>
        <dbReference type="EMBL" id="MCD7467978.1"/>
    </source>
</evidence>
<accession>A0ABS8TA10</accession>
<gene>
    <name evidence="1" type="ORF">HAX54_005704</name>
</gene>
<feature type="non-terminal residue" evidence="1">
    <location>
        <position position="1"/>
    </location>
</feature>
<evidence type="ECO:0000313" key="2">
    <source>
        <dbReference type="Proteomes" id="UP000823775"/>
    </source>
</evidence>
<sequence length="57" mass="6365">VGTGYSLVLHRWHRLFTDASQVGICYSSVLHRLALATHRLFTGWHQLFTGGLQVGTV</sequence>